<feature type="binding site" evidence="5">
    <location>
        <position position="189"/>
    </location>
    <ligand>
        <name>molybdate</name>
        <dbReference type="ChEBI" id="CHEBI:36264"/>
    </ligand>
</feature>
<dbReference type="EMBL" id="CCRF01000010">
    <property type="protein sequence ID" value="CEE00202.1"/>
    <property type="molecule type" value="Genomic_DNA"/>
</dbReference>
<name>A0A090IRB3_9BACI</name>
<reference evidence="7 10" key="1">
    <citation type="submission" date="2014-07" db="EMBL/GenBank/DDBJ databases">
        <authorList>
            <person name="Wibberg Daniel"/>
        </authorList>
    </citation>
    <scope>NUCLEOTIDE SEQUENCE [LARGE SCALE GENOMIC DNA]</scope>
</reference>
<feature type="binding site" evidence="5">
    <location>
        <position position="144"/>
    </location>
    <ligand>
        <name>molybdate</name>
        <dbReference type="ChEBI" id="CHEBI:36264"/>
    </ligand>
</feature>
<dbReference type="RefSeq" id="WP_051988950.1">
    <property type="nucleotide sequence ID" value="NZ_CCRF01000010.1"/>
</dbReference>
<organism evidence="7 10">
    <name type="scientific">Caldibacillus thermoamylovorans</name>
    <dbReference type="NCBI Taxonomy" id="35841"/>
    <lineage>
        <taxon>Bacteria</taxon>
        <taxon>Bacillati</taxon>
        <taxon>Bacillota</taxon>
        <taxon>Bacilli</taxon>
        <taxon>Bacillales</taxon>
        <taxon>Bacillaceae</taxon>
        <taxon>Caldibacillus</taxon>
    </lineage>
</organism>
<keyword evidence="2 5" id="KW-0500">Molybdenum</keyword>
<dbReference type="EMBL" id="JXLU01000076">
    <property type="protein sequence ID" value="KIO72979.1"/>
    <property type="molecule type" value="Genomic_DNA"/>
</dbReference>
<dbReference type="PROSITE" id="PS51257">
    <property type="entry name" value="PROKAR_LIPOPROTEIN"/>
    <property type="match status" value="1"/>
</dbReference>
<dbReference type="InterPro" id="IPR050682">
    <property type="entry name" value="ModA/WtpA"/>
</dbReference>
<dbReference type="GO" id="GO:0030973">
    <property type="term" value="F:molybdate ion binding"/>
    <property type="evidence" value="ECO:0007669"/>
    <property type="project" value="UniProtKB-ARBA"/>
</dbReference>
<protein>
    <submittedName>
        <fullName evidence="7">Putative ABC transporter substrate-binding lipoprotein YvgL</fullName>
    </submittedName>
</protein>
<dbReference type="AlphaFoldDB" id="A0A090IRB3"/>
<comment type="similarity">
    <text evidence="1">Belongs to the bacterial solute-binding protein ModA family.</text>
</comment>
<evidence type="ECO:0000256" key="3">
    <source>
        <dbReference type="ARBA" id="ARBA00022723"/>
    </source>
</evidence>
<evidence type="ECO:0000256" key="1">
    <source>
        <dbReference type="ARBA" id="ARBA00009175"/>
    </source>
</evidence>
<dbReference type="PIRSF" id="PIRSF004846">
    <property type="entry name" value="ModA"/>
    <property type="match status" value="1"/>
</dbReference>
<evidence type="ECO:0000313" key="7">
    <source>
        <dbReference type="EMBL" id="CEE00202.1"/>
    </source>
</evidence>
<evidence type="ECO:0000256" key="2">
    <source>
        <dbReference type="ARBA" id="ARBA00022505"/>
    </source>
</evidence>
<sequence length="259" mass="28860">MAKKVYLLLLSLLIILTGCTSPKADSGNQVELTISAAASMTDSLLELKEGFEHQYPNIKINYNFGGSGTLRKQIEQGAPIDIFFSASEQDYKLLDEAGFIKKGQAILQNHLVLIQPVNGELTSINDLLDSNGKIALGTPDAVPAGTYGKQSLENLGIWGDVQERLVYTKDVRQVLTFVKERSVDAGIVYVSDTLGEDHIEVVERIDDSTHDPIKYYFGIIDGNKHDDAKKKATENFYHFIFRDESMELFKKYGFDRVGD</sequence>
<evidence type="ECO:0000313" key="9">
    <source>
        <dbReference type="Proteomes" id="UP000032076"/>
    </source>
</evidence>
<dbReference type="SUPFAM" id="SSF53850">
    <property type="entry name" value="Periplasmic binding protein-like II"/>
    <property type="match status" value="1"/>
</dbReference>
<reference evidence="8 9" key="2">
    <citation type="submission" date="2015-01" db="EMBL/GenBank/DDBJ databases">
        <title>Draft Genome Sequences of Four Bacillus thermoamylovorans Strains, Isolated From Food Products.</title>
        <authorList>
            <person name="Krawcyk A.O."/>
            <person name="Berendsen E.M."/>
            <person name="Eijlander R.T."/>
            <person name="de Jong A."/>
            <person name="Wells-Bennik M."/>
            <person name="Kuipers O.P."/>
        </authorList>
    </citation>
    <scope>NUCLEOTIDE SEQUENCE [LARGE SCALE GENOMIC DNA]</scope>
    <source>
        <strain evidence="8 9">B4167</strain>
    </source>
</reference>
<evidence type="ECO:0000313" key="10">
    <source>
        <dbReference type="Proteomes" id="UP000040576"/>
    </source>
</evidence>
<dbReference type="PATRIC" id="fig|35841.8.peg.172"/>
<proteinExistence type="inferred from homology"/>
<dbReference type="GO" id="GO:0015689">
    <property type="term" value="P:molybdate ion transport"/>
    <property type="evidence" value="ECO:0007669"/>
    <property type="project" value="InterPro"/>
</dbReference>
<dbReference type="NCBIfam" id="TIGR01256">
    <property type="entry name" value="modA"/>
    <property type="match status" value="1"/>
</dbReference>
<keyword evidence="4 6" id="KW-0732">Signal</keyword>
<feature type="binding site" evidence="5">
    <location>
        <position position="171"/>
    </location>
    <ligand>
        <name>molybdate</name>
        <dbReference type="ChEBI" id="CHEBI:36264"/>
    </ligand>
</feature>
<keyword evidence="7" id="KW-0449">Lipoprotein</keyword>
<feature type="signal peptide" evidence="6">
    <location>
        <begin position="1"/>
        <end position="24"/>
    </location>
</feature>
<evidence type="ECO:0000256" key="6">
    <source>
        <dbReference type="SAM" id="SignalP"/>
    </source>
</evidence>
<dbReference type="InterPro" id="IPR005950">
    <property type="entry name" value="ModA"/>
</dbReference>
<evidence type="ECO:0000313" key="8">
    <source>
        <dbReference type="EMBL" id="KIO72979.1"/>
    </source>
</evidence>
<dbReference type="PANTHER" id="PTHR30632">
    <property type="entry name" value="MOLYBDATE-BINDING PERIPLASMIC PROTEIN"/>
    <property type="match status" value="1"/>
</dbReference>
<keyword evidence="10" id="KW-1185">Reference proteome</keyword>
<dbReference type="KEGG" id="bthv:CQJ30_02245"/>
<keyword evidence="3 5" id="KW-0479">Metal-binding</keyword>
<feature type="chain" id="PRO_5010406654" evidence="6">
    <location>
        <begin position="25"/>
        <end position="259"/>
    </location>
</feature>
<dbReference type="Proteomes" id="UP000040576">
    <property type="component" value="Unassembled WGS sequence"/>
</dbReference>
<dbReference type="GO" id="GO:1901359">
    <property type="term" value="F:tungstate binding"/>
    <property type="evidence" value="ECO:0007669"/>
    <property type="project" value="UniProtKB-ARBA"/>
</dbReference>
<evidence type="ECO:0000256" key="4">
    <source>
        <dbReference type="ARBA" id="ARBA00022729"/>
    </source>
</evidence>
<dbReference type="GO" id="GO:0046872">
    <property type="term" value="F:metal ion binding"/>
    <property type="evidence" value="ECO:0007669"/>
    <property type="project" value="UniProtKB-KW"/>
</dbReference>
<dbReference type="FunFam" id="3.40.190.10:FF:000035">
    <property type="entry name" value="Molybdate ABC transporter substrate-binding protein"/>
    <property type="match status" value="1"/>
</dbReference>
<gene>
    <name evidence="7" type="primary">yvgL</name>
    <name evidence="8" type="ORF">B4167_2537</name>
    <name evidence="7" type="ORF">BT1A1_0341</name>
</gene>
<dbReference type="Pfam" id="PF13531">
    <property type="entry name" value="SBP_bac_11"/>
    <property type="match status" value="1"/>
</dbReference>
<dbReference type="Proteomes" id="UP000032076">
    <property type="component" value="Unassembled WGS sequence"/>
</dbReference>
<accession>A0A090IRB3</accession>
<feature type="binding site" evidence="5">
    <location>
        <position position="39"/>
    </location>
    <ligand>
        <name>molybdate</name>
        <dbReference type="ChEBI" id="CHEBI:36264"/>
    </ligand>
</feature>
<dbReference type="PANTHER" id="PTHR30632:SF0">
    <property type="entry name" value="SULFATE-BINDING PROTEIN"/>
    <property type="match status" value="1"/>
</dbReference>
<feature type="binding site" evidence="5">
    <location>
        <position position="67"/>
    </location>
    <ligand>
        <name>molybdate</name>
        <dbReference type="ChEBI" id="CHEBI:36264"/>
    </ligand>
</feature>
<evidence type="ECO:0000256" key="5">
    <source>
        <dbReference type="PIRSR" id="PIRSR004846-1"/>
    </source>
</evidence>
<dbReference type="Gene3D" id="3.40.190.10">
    <property type="entry name" value="Periplasmic binding protein-like II"/>
    <property type="match status" value="2"/>
</dbReference>